<accession>A0A9W7A5F6</accession>
<comment type="subcellular location">
    <subcellularLocation>
        <location evidence="1">Cell membrane</location>
        <topology evidence="1">Multi-pass membrane protein</topology>
    </subcellularLocation>
</comment>
<dbReference type="PROSITE" id="PS50262">
    <property type="entry name" value="G_PROTEIN_RECEP_F1_2"/>
    <property type="match status" value="1"/>
</dbReference>
<gene>
    <name evidence="13" type="ORF">TL16_g03772</name>
</gene>
<keyword evidence="7 9" id="KW-0675">Receptor</keyword>
<dbReference type="CDD" id="cd00637">
    <property type="entry name" value="7tm_classA_rhodopsin-like"/>
    <property type="match status" value="1"/>
</dbReference>
<keyword evidence="8 9" id="KW-0807">Transducer</keyword>
<protein>
    <recommendedName>
        <fullName evidence="12">G-protein coupled receptors family 1 profile domain-containing protein</fullName>
    </recommendedName>
</protein>
<dbReference type="InterPro" id="IPR000276">
    <property type="entry name" value="GPCR_Rhodpsn"/>
</dbReference>
<comment type="caution">
    <text evidence="13">The sequence shown here is derived from an EMBL/GenBank/DDBJ whole genome shotgun (WGS) entry which is preliminary data.</text>
</comment>
<keyword evidence="3 9" id="KW-0812">Transmembrane</keyword>
<keyword evidence="5 9" id="KW-0297">G-protein coupled receptor</keyword>
<feature type="compositionally biased region" description="Basic and acidic residues" evidence="10">
    <location>
        <begin position="365"/>
        <end position="377"/>
    </location>
</feature>
<dbReference type="Gene3D" id="1.20.1070.10">
    <property type="entry name" value="Rhodopsin 7-helix transmembrane proteins"/>
    <property type="match status" value="1"/>
</dbReference>
<feature type="transmembrane region" description="Helical" evidence="11">
    <location>
        <begin position="192"/>
        <end position="213"/>
    </location>
</feature>
<dbReference type="PRINTS" id="PR00237">
    <property type="entry name" value="GPCRRHODOPSN"/>
</dbReference>
<proteinExistence type="inferred from homology"/>
<evidence type="ECO:0000313" key="14">
    <source>
        <dbReference type="Proteomes" id="UP001162640"/>
    </source>
</evidence>
<evidence type="ECO:0000256" key="3">
    <source>
        <dbReference type="ARBA" id="ARBA00022692"/>
    </source>
</evidence>
<dbReference type="GO" id="GO:0005886">
    <property type="term" value="C:plasma membrane"/>
    <property type="evidence" value="ECO:0007669"/>
    <property type="project" value="UniProtKB-SubCell"/>
</dbReference>
<evidence type="ECO:0000256" key="9">
    <source>
        <dbReference type="RuleBase" id="RU000688"/>
    </source>
</evidence>
<name>A0A9W7A5F6_9STRA</name>
<keyword evidence="4 11" id="KW-1133">Transmembrane helix</keyword>
<sequence length="388" mass="42949">MTNSSDWVYFPNSIKLDPVHGPPIKDLGGEGWVLLSALISFPGMFLCPLLGFAILSKKKLQSTANMLIVIMSMTDWANSLLGFMMFGATYVMGHFPRQAWACHLMGFLYPTLAMTTFYILGLLTYERFCVLVKNKPINKKKAYLSVQVVFVLLGIYSALPWITNNAVGRDELKAHGGACFVGGGEGVIEQDWMILFNVVLFMITAAVMIYFYARIYLHIKAIFGKTAARVAPADEQSPGSPPSPGGRRDSTTKKKKKEASKETKILYQFIVITAFFLGCWCVLAVVWLVGSLFGVIVYNPHVDGWVGFTCHLNSSCNPLIYGAMNKNLRNAMFDMFPEGLKHILYSKTYGSEVKASIMKTTSQHLTDDVDDHEKSDKSGSSNASDASD</sequence>
<evidence type="ECO:0000256" key="8">
    <source>
        <dbReference type="ARBA" id="ARBA00023224"/>
    </source>
</evidence>
<evidence type="ECO:0000259" key="12">
    <source>
        <dbReference type="PROSITE" id="PS50262"/>
    </source>
</evidence>
<feature type="transmembrane region" description="Helical" evidence="11">
    <location>
        <begin position="142"/>
        <end position="162"/>
    </location>
</feature>
<dbReference type="Proteomes" id="UP001162640">
    <property type="component" value="Unassembled WGS sequence"/>
</dbReference>
<dbReference type="EMBL" id="BLQM01000101">
    <property type="protein sequence ID" value="GMH63660.1"/>
    <property type="molecule type" value="Genomic_DNA"/>
</dbReference>
<dbReference type="PANTHER" id="PTHR24228:SF59">
    <property type="entry name" value="NEUROPEPTIDE RECEPTOR 15"/>
    <property type="match status" value="1"/>
</dbReference>
<feature type="domain" description="G-protein coupled receptors family 1 profile" evidence="12">
    <location>
        <begin position="46"/>
        <end position="321"/>
    </location>
</feature>
<feature type="transmembrane region" description="Helical" evidence="11">
    <location>
        <begin position="32"/>
        <end position="55"/>
    </location>
</feature>
<dbReference type="AlphaFoldDB" id="A0A9W7A5F6"/>
<evidence type="ECO:0000256" key="1">
    <source>
        <dbReference type="ARBA" id="ARBA00004651"/>
    </source>
</evidence>
<evidence type="ECO:0000256" key="7">
    <source>
        <dbReference type="ARBA" id="ARBA00023170"/>
    </source>
</evidence>
<evidence type="ECO:0000256" key="5">
    <source>
        <dbReference type="ARBA" id="ARBA00023040"/>
    </source>
</evidence>
<feature type="transmembrane region" description="Helical" evidence="11">
    <location>
        <begin position="265"/>
        <end position="298"/>
    </location>
</feature>
<dbReference type="InterPro" id="IPR017452">
    <property type="entry name" value="GPCR_Rhodpsn_7TM"/>
</dbReference>
<dbReference type="SMART" id="SM01381">
    <property type="entry name" value="7TM_GPCR_Srsx"/>
    <property type="match status" value="1"/>
</dbReference>
<evidence type="ECO:0000313" key="13">
    <source>
        <dbReference type="EMBL" id="GMH63660.1"/>
    </source>
</evidence>
<dbReference type="GO" id="GO:0004930">
    <property type="term" value="F:G protein-coupled receptor activity"/>
    <property type="evidence" value="ECO:0007669"/>
    <property type="project" value="UniProtKB-KW"/>
</dbReference>
<comment type="similarity">
    <text evidence="9">Belongs to the G-protein coupled receptor 1 family.</text>
</comment>
<organism evidence="13 14">
    <name type="scientific">Triparma laevis f. inornata</name>
    <dbReference type="NCBI Taxonomy" id="1714386"/>
    <lineage>
        <taxon>Eukaryota</taxon>
        <taxon>Sar</taxon>
        <taxon>Stramenopiles</taxon>
        <taxon>Ochrophyta</taxon>
        <taxon>Bolidophyceae</taxon>
        <taxon>Parmales</taxon>
        <taxon>Triparmaceae</taxon>
        <taxon>Triparma</taxon>
    </lineage>
</organism>
<feature type="region of interest" description="Disordered" evidence="10">
    <location>
        <begin position="233"/>
        <end position="256"/>
    </location>
</feature>
<feature type="transmembrane region" description="Helical" evidence="11">
    <location>
        <begin position="67"/>
        <end position="92"/>
    </location>
</feature>
<keyword evidence="2" id="KW-1003">Cell membrane</keyword>
<dbReference type="PROSITE" id="PS00237">
    <property type="entry name" value="G_PROTEIN_RECEP_F1_1"/>
    <property type="match status" value="1"/>
</dbReference>
<evidence type="ECO:0000256" key="11">
    <source>
        <dbReference type="SAM" id="Phobius"/>
    </source>
</evidence>
<feature type="region of interest" description="Disordered" evidence="10">
    <location>
        <begin position="364"/>
        <end position="388"/>
    </location>
</feature>
<feature type="transmembrane region" description="Helical" evidence="11">
    <location>
        <begin position="98"/>
        <end position="121"/>
    </location>
</feature>
<keyword evidence="6 11" id="KW-0472">Membrane</keyword>
<dbReference type="PANTHER" id="PTHR24228">
    <property type="entry name" value="B2 BRADYKININ RECEPTOR/ANGIOTENSIN II RECEPTOR"/>
    <property type="match status" value="1"/>
</dbReference>
<evidence type="ECO:0000256" key="4">
    <source>
        <dbReference type="ARBA" id="ARBA00022989"/>
    </source>
</evidence>
<evidence type="ECO:0000256" key="6">
    <source>
        <dbReference type="ARBA" id="ARBA00023136"/>
    </source>
</evidence>
<dbReference type="Pfam" id="PF00001">
    <property type="entry name" value="7tm_1"/>
    <property type="match status" value="1"/>
</dbReference>
<dbReference type="SUPFAM" id="SSF81321">
    <property type="entry name" value="Family A G protein-coupled receptor-like"/>
    <property type="match status" value="1"/>
</dbReference>
<evidence type="ECO:0000256" key="10">
    <source>
        <dbReference type="SAM" id="MobiDB-lite"/>
    </source>
</evidence>
<evidence type="ECO:0000256" key="2">
    <source>
        <dbReference type="ARBA" id="ARBA00022475"/>
    </source>
</evidence>
<feature type="compositionally biased region" description="Polar residues" evidence="10">
    <location>
        <begin position="378"/>
        <end position="388"/>
    </location>
</feature>
<reference evidence="14" key="1">
    <citation type="journal article" date="2023" name="Commun. Biol.">
        <title>Genome analysis of Parmales, the sister group of diatoms, reveals the evolutionary specialization of diatoms from phago-mixotrophs to photoautotrophs.</title>
        <authorList>
            <person name="Ban H."/>
            <person name="Sato S."/>
            <person name="Yoshikawa S."/>
            <person name="Yamada K."/>
            <person name="Nakamura Y."/>
            <person name="Ichinomiya M."/>
            <person name="Sato N."/>
            <person name="Blanc-Mathieu R."/>
            <person name="Endo H."/>
            <person name="Kuwata A."/>
            <person name="Ogata H."/>
        </authorList>
    </citation>
    <scope>NUCLEOTIDE SEQUENCE [LARGE SCALE GENOMIC DNA]</scope>
</reference>